<feature type="transmembrane region" description="Helical" evidence="2">
    <location>
        <begin position="58"/>
        <end position="79"/>
    </location>
</feature>
<evidence type="ECO:0000256" key="2">
    <source>
        <dbReference type="SAM" id="Phobius"/>
    </source>
</evidence>
<organism evidence="3 4">
    <name type="scientific">Paraflavitalea soli</name>
    <dbReference type="NCBI Taxonomy" id="2315862"/>
    <lineage>
        <taxon>Bacteria</taxon>
        <taxon>Pseudomonadati</taxon>
        <taxon>Bacteroidota</taxon>
        <taxon>Chitinophagia</taxon>
        <taxon>Chitinophagales</taxon>
        <taxon>Chitinophagaceae</taxon>
        <taxon>Paraflavitalea</taxon>
    </lineage>
</organism>
<reference evidence="3 4" key="1">
    <citation type="submission" date="2018-09" db="EMBL/GenBank/DDBJ databases">
        <title>Genome sequencing of strain 6GH32-13.</title>
        <authorList>
            <person name="Weon H.-Y."/>
            <person name="Heo J."/>
            <person name="Kwon S.-W."/>
        </authorList>
    </citation>
    <scope>NUCLEOTIDE SEQUENCE [LARGE SCALE GENOMIC DNA]</scope>
    <source>
        <strain evidence="3 4">5GH32-13</strain>
    </source>
</reference>
<feature type="region of interest" description="Disordered" evidence="1">
    <location>
        <begin position="1"/>
        <end position="22"/>
    </location>
</feature>
<sequence>MRSEQEHIDDFFRKKEEEYQQDTGQADAHWEQMRGLLKPAIGPDPVPKGYRLATTRRIIQYLGGFTVVTVMTLVTLTAIRSKKKATTKSLAQKTMIAPAKKQLAARTTTDRKDTLIRPARKALHVIAPKTATNPNPVTKAAIPVNAAPVKPASRRLSDEKPVAPATQPKVEKAPPLPVQTLGNPVSIVPGTPDLALGSAQQTIRSEVLELKSTEADLTLSNFITPSSPAAQVNAFYQQLQKPGEQFVIDADKDTILTGKEGTRLSIPAFAFAGKNGLIKEGLVTIVLREYYTYDDILAAKLSTTAGGEQLISGGMVHLAAQVNGDPVNIAGRKNIRLEMPTAKPDEQMQLFRGTRSSLKKAFVAKFMDNRMIDTVRYMKREADENGDIDWIPEGQEQKFSDPLNRRIVVLDPYADPYHVSHGKRIKAYFYVAKACPYSDAEMKDKLRAYSNNYFEVIKIKRVNAVPMANYKTREDRVSIAGDSVVMTFRQAMRRKLLTPEDSIKVLEKFRTDSLNLDNRHQLMDKYSFTITNLGWYNCDKFNNNVPKVLFAFNPGEGFDPGSMVSHIVFTRYKSVMAGAYKDNKIQFGHVPKNESVKIVCIGIKNGKVLACIQELNTDREEIGNLAFEETTPAAFKQKLQSLRLSLP</sequence>
<dbReference type="EMBL" id="CP032157">
    <property type="protein sequence ID" value="AXY77706.1"/>
    <property type="molecule type" value="Genomic_DNA"/>
</dbReference>
<keyword evidence="2" id="KW-0812">Transmembrane</keyword>
<evidence type="ECO:0000313" key="4">
    <source>
        <dbReference type="Proteomes" id="UP000263900"/>
    </source>
</evidence>
<dbReference type="RefSeq" id="WP_119053579.1">
    <property type="nucleotide sequence ID" value="NZ_CP032157.1"/>
</dbReference>
<gene>
    <name evidence="3" type="ORF">D3H65_28630</name>
</gene>
<dbReference type="Proteomes" id="UP000263900">
    <property type="component" value="Chromosome"/>
</dbReference>
<protein>
    <submittedName>
        <fullName evidence="3">Uncharacterized protein</fullName>
    </submittedName>
</protein>
<dbReference type="OrthoDB" id="1488726at2"/>
<dbReference type="KEGG" id="pseg:D3H65_28630"/>
<evidence type="ECO:0000313" key="3">
    <source>
        <dbReference type="EMBL" id="AXY77706.1"/>
    </source>
</evidence>
<proteinExistence type="predicted"/>
<accession>A0A3B7MXF0</accession>
<feature type="compositionally biased region" description="Basic and acidic residues" evidence="1">
    <location>
        <begin position="1"/>
        <end position="18"/>
    </location>
</feature>
<name>A0A3B7MXF0_9BACT</name>
<feature type="region of interest" description="Disordered" evidence="1">
    <location>
        <begin position="149"/>
        <end position="178"/>
    </location>
</feature>
<keyword evidence="2" id="KW-1133">Transmembrane helix</keyword>
<keyword evidence="2" id="KW-0472">Membrane</keyword>
<evidence type="ECO:0000256" key="1">
    <source>
        <dbReference type="SAM" id="MobiDB-lite"/>
    </source>
</evidence>
<dbReference type="AlphaFoldDB" id="A0A3B7MXF0"/>
<keyword evidence="4" id="KW-1185">Reference proteome</keyword>